<dbReference type="AlphaFoldDB" id="A0ABD1Z549"/>
<protein>
    <submittedName>
        <fullName evidence="1">Uncharacterized protein</fullName>
    </submittedName>
</protein>
<comment type="caution">
    <text evidence="1">The sequence shown here is derived from an EMBL/GenBank/DDBJ whole genome shotgun (WGS) entry which is preliminary data.</text>
</comment>
<gene>
    <name evidence="1" type="ORF">R1flu_010450</name>
</gene>
<proteinExistence type="predicted"/>
<dbReference type="Proteomes" id="UP001605036">
    <property type="component" value="Unassembled WGS sequence"/>
</dbReference>
<sequence>MQFVRRTNSQWLISLRRRAKRQSPDAQRYDALPLCYCSSQRTHFYAFPSSSPSSSLSLEGVVGSQKLETIRPTRLFPLSLLEVCPAVETYLNHFLQESRGTRVKAGKVSLEE</sequence>
<accession>A0ABD1Z549</accession>
<name>A0ABD1Z549_9MARC</name>
<dbReference type="EMBL" id="JBHFFA010000002">
    <property type="protein sequence ID" value="KAL2642863.1"/>
    <property type="molecule type" value="Genomic_DNA"/>
</dbReference>
<keyword evidence="2" id="KW-1185">Reference proteome</keyword>
<reference evidence="1 2" key="1">
    <citation type="submission" date="2024-09" db="EMBL/GenBank/DDBJ databases">
        <title>Chromosome-scale assembly of Riccia fluitans.</title>
        <authorList>
            <person name="Paukszto L."/>
            <person name="Sawicki J."/>
            <person name="Karawczyk K."/>
            <person name="Piernik-Szablinska J."/>
            <person name="Szczecinska M."/>
            <person name="Mazdziarz M."/>
        </authorList>
    </citation>
    <scope>NUCLEOTIDE SEQUENCE [LARGE SCALE GENOMIC DNA]</scope>
    <source>
        <strain evidence="1">Rf_01</strain>
        <tissue evidence="1">Aerial parts of the thallus</tissue>
    </source>
</reference>
<evidence type="ECO:0000313" key="2">
    <source>
        <dbReference type="Proteomes" id="UP001605036"/>
    </source>
</evidence>
<organism evidence="1 2">
    <name type="scientific">Riccia fluitans</name>
    <dbReference type="NCBI Taxonomy" id="41844"/>
    <lineage>
        <taxon>Eukaryota</taxon>
        <taxon>Viridiplantae</taxon>
        <taxon>Streptophyta</taxon>
        <taxon>Embryophyta</taxon>
        <taxon>Marchantiophyta</taxon>
        <taxon>Marchantiopsida</taxon>
        <taxon>Marchantiidae</taxon>
        <taxon>Marchantiales</taxon>
        <taxon>Ricciaceae</taxon>
        <taxon>Riccia</taxon>
    </lineage>
</organism>
<evidence type="ECO:0000313" key="1">
    <source>
        <dbReference type="EMBL" id="KAL2642863.1"/>
    </source>
</evidence>